<feature type="transmembrane region" description="Helical" evidence="1">
    <location>
        <begin position="163"/>
        <end position="181"/>
    </location>
</feature>
<dbReference type="OrthoDB" id="6127586at2759"/>
<proteinExistence type="predicted"/>
<gene>
    <name evidence="4" type="primary">LOC106051118</name>
</gene>
<keyword evidence="1" id="KW-1133">Transmembrane helix</keyword>
<reference evidence="4" key="1">
    <citation type="submission" date="2025-08" db="UniProtKB">
        <authorList>
            <consortium name="RefSeq"/>
        </authorList>
    </citation>
    <scope>IDENTIFICATION</scope>
</reference>
<dbReference type="Proteomes" id="UP001165740">
    <property type="component" value="Chromosome 8"/>
</dbReference>
<evidence type="ECO:0000259" key="2">
    <source>
        <dbReference type="PROSITE" id="PS50828"/>
    </source>
</evidence>
<dbReference type="GeneID" id="106051118"/>
<evidence type="ECO:0000256" key="1">
    <source>
        <dbReference type="SAM" id="Phobius"/>
    </source>
</evidence>
<dbReference type="SMART" id="SM00463">
    <property type="entry name" value="SMR"/>
    <property type="match status" value="1"/>
</dbReference>
<keyword evidence="1" id="KW-0812">Transmembrane</keyword>
<keyword evidence="3" id="KW-1185">Reference proteome</keyword>
<evidence type="ECO:0000313" key="4">
    <source>
        <dbReference type="RefSeq" id="XP_055894401.1"/>
    </source>
</evidence>
<feature type="transmembrane region" description="Helical" evidence="1">
    <location>
        <begin position="103"/>
        <end position="133"/>
    </location>
</feature>
<protein>
    <submittedName>
        <fullName evidence="4">Uncharacterized protein LOC106051118</fullName>
    </submittedName>
</protein>
<sequence>MWFDSMRPYAPGAGKFALCLICLQIIAIALMVNATIAFALAVSVAAILIKYYKIDPEPLFLLLMHGIVSVSMLYDPITTFAFILVIVSVIFTFGDCDLPTERLVIFVISVTVPAIFGKVAASITCVLVGVAIILYRLRPLYPESLALLALGSLAITLLVNKVVATIVVFTLITILTGLYVLNKVKKRALEVAPVTTQPPPRNISSHPNGYLPLSNPTESLDLHGHSVTGAMKVLHMFLQEHEEEYRKNRSRHIRHVTIITGDTCDNKNLIRPTVENFLKINRYKYDVSTEVPGLVKVDLESHVL</sequence>
<accession>A0A9W3B4K1</accession>
<dbReference type="Gene3D" id="3.30.1370.110">
    <property type="match status" value="1"/>
</dbReference>
<feature type="transmembrane region" description="Helical" evidence="1">
    <location>
        <begin position="60"/>
        <end position="91"/>
    </location>
</feature>
<organism evidence="3 4">
    <name type="scientific">Biomphalaria glabrata</name>
    <name type="common">Bloodfluke planorb</name>
    <name type="synonym">Freshwater snail</name>
    <dbReference type="NCBI Taxonomy" id="6526"/>
    <lineage>
        <taxon>Eukaryota</taxon>
        <taxon>Metazoa</taxon>
        <taxon>Spiralia</taxon>
        <taxon>Lophotrochozoa</taxon>
        <taxon>Mollusca</taxon>
        <taxon>Gastropoda</taxon>
        <taxon>Heterobranchia</taxon>
        <taxon>Euthyneura</taxon>
        <taxon>Panpulmonata</taxon>
        <taxon>Hygrophila</taxon>
        <taxon>Lymnaeoidea</taxon>
        <taxon>Planorbidae</taxon>
        <taxon>Biomphalaria</taxon>
    </lineage>
</organism>
<dbReference type="SUPFAM" id="SSF160443">
    <property type="entry name" value="SMR domain-like"/>
    <property type="match status" value="1"/>
</dbReference>
<dbReference type="OMA" id="HIRHVTI"/>
<feature type="transmembrane region" description="Helical" evidence="1">
    <location>
        <begin position="140"/>
        <end position="157"/>
    </location>
</feature>
<dbReference type="RefSeq" id="XP_055894401.1">
    <property type="nucleotide sequence ID" value="XM_056038426.1"/>
</dbReference>
<name>A0A9W3B4K1_BIOGL</name>
<evidence type="ECO:0000313" key="3">
    <source>
        <dbReference type="Proteomes" id="UP001165740"/>
    </source>
</evidence>
<feature type="transmembrane region" description="Helical" evidence="1">
    <location>
        <begin position="15"/>
        <end position="48"/>
    </location>
</feature>
<keyword evidence="1" id="KW-0472">Membrane</keyword>
<dbReference type="InterPro" id="IPR036063">
    <property type="entry name" value="Smr_dom_sf"/>
</dbReference>
<dbReference type="InterPro" id="IPR002625">
    <property type="entry name" value="Smr_dom"/>
</dbReference>
<dbReference type="AlphaFoldDB" id="A0A9W3B4K1"/>
<feature type="domain" description="Smr" evidence="2">
    <location>
        <begin position="220"/>
        <end position="300"/>
    </location>
</feature>
<dbReference type="PROSITE" id="PS50828">
    <property type="entry name" value="SMR"/>
    <property type="match status" value="1"/>
</dbReference>
<dbReference type="Pfam" id="PF01713">
    <property type="entry name" value="Smr"/>
    <property type="match status" value="1"/>
</dbReference>